<dbReference type="InterPro" id="IPR039424">
    <property type="entry name" value="SBP_5"/>
</dbReference>
<dbReference type="OrthoDB" id="9801912at2"/>
<dbReference type="HOGENOM" id="CLU_017028_7_3_6"/>
<evidence type="ECO:0000256" key="1">
    <source>
        <dbReference type="ARBA" id="ARBA00003489"/>
    </source>
</evidence>
<proteinExistence type="inferred from homology"/>
<dbReference type="Proteomes" id="UP001598201">
    <property type="component" value="Unassembled WGS sequence"/>
</dbReference>
<evidence type="ECO:0000259" key="9">
    <source>
        <dbReference type="Pfam" id="PF00496"/>
    </source>
</evidence>
<feature type="signal peptide" evidence="8">
    <location>
        <begin position="1"/>
        <end position="25"/>
    </location>
</feature>
<dbReference type="Gene3D" id="3.40.190.10">
    <property type="entry name" value="Periplasmic binding protein-like II"/>
    <property type="match status" value="1"/>
</dbReference>
<dbReference type="SUPFAM" id="SSF53850">
    <property type="entry name" value="Periplasmic binding protein-like II"/>
    <property type="match status" value="1"/>
</dbReference>
<sequence precursor="true">MHSTLVRKSLLAAGLALCFAASAQAKDLRISMYADVTGFDPHDTTDTLSYSIQSGIFERLFQFDSKMAVVPVLATDYTSNSDATEFTVNLRHDVTFQDGTPFNADAVKANLDRLANPANHLKRNSLFSMIKSVDVVSPYQVKITLNKPFGAMINTLAHPSAVMHSPASLKQYPNEQDLSVHPVGTGPFKFVEWQQGKDVKLVKYDNYWQKGWPKVDSVTLYPTPEDSTQVAKLKSGGVDAVYPLPSDLVDTVKSDPKLDIAQDPGIYLYYIAFNTQKKEFSDVRVRQAINYAIDRNLWLKVGFAGLGSPSTSPLPKNVQFYQKQTTPDYSYNIAKAKALMKEAGYEKGFDVEMWSSNKTDRIRSAQFLKQQLSLIGVRVKLVPMDSGSLNQRLWSTPKPADAKVEMYYGAWSASTGDADWALRPLFATESWIPSAYNVSYYSNKQVDAAITAGLQTADVEKRKAAYADAQKLLWADAPVAYLGVPDNLVGKSKDLSGVYMLADGSLIFNQAQFK</sequence>
<evidence type="ECO:0000256" key="2">
    <source>
        <dbReference type="ARBA" id="ARBA00004418"/>
    </source>
</evidence>
<evidence type="ECO:0000256" key="3">
    <source>
        <dbReference type="ARBA" id="ARBA00005695"/>
    </source>
</evidence>
<dbReference type="RefSeq" id="WP_013575735.1">
    <property type="nucleotide sequence ID" value="NC_015061.1"/>
</dbReference>
<evidence type="ECO:0000313" key="13">
    <source>
        <dbReference type="Proteomes" id="UP001598201"/>
    </source>
</evidence>
<evidence type="ECO:0000313" key="10">
    <source>
        <dbReference type="EMBL" id="ADW74035.1"/>
    </source>
</evidence>
<evidence type="ECO:0000313" key="12">
    <source>
        <dbReference type="Proteomes" id="UP000007257"/>
    </source>
</evidence>
<dbReference type="eggNOG" id="COG0747">
    <property type="taxonomic scope" value="Bacteria"/>
</dbReference>
<evidence type="ECO:0000256" key="4">
    <source>
        <dbReference type="ARBA" id="ARBA00017393"/>
    </source>
</evidence>
<dbReference type="InterPro" id="IPR000914">
    <property type="entry name" value="SBP_5_dom"/>
</dbReference>
<feature type="domain" description="Solute-binding protein family 5" evidence="9">
    <location>
        <begin position="69"/>
        <end position="428"/>
    </location>
</feature>
<keyword evidence="7" id="KW-0574">Periplasm</keyword>
<keyword evidence="13" id="KW-1185">Reference proteome</keyword>
<gene>
    <name evidence="10" type="ordered locus">Rahaq_2428</name>
    <name evidence="11" type="ORF">ACFPK4_14445</name>
</gene>
<dbReference type="GO" id="GO:1904680">
    <property type="term" value="F:peptide transmembrane transporter activity"/>
    <property type="evidence" value="ECO:0007669"/>
    <property type="project" value="TreeGrafter"/>
</dbReference>
<reference evidence="12" key="1">
    <citation type="submission" date="2011-01" db="EMBL/GenBank/DDBJ databases">
        <title>Complete sequence of chromosome of Rahnella sp. Y9602.</title>
        <authorList>
            <consortium name="US DOE Joint Genome Institute"/>
            <person name="Lucas S."/>
            <person name="Copeland A."/>
            <person name="Lapidus A."/>
            <person name="Cheng J.-F."/>
            <person name="Goodwin L."/>
            <person name="Pitluck S."/>
            <person name="Lu M."/>
            <person name="Detter J.C."/>
            <person name="Han C."/>
            <person name="Tapia R."/>
            <person name="Land M."/>
            <person name="Hauser L."/>
            <person name="Kyrpides N."/>
            <person name="Ivanova N."/>
            <person name="Ovchinnikova G."/>
            <person name="Pagani I."/>
            <person name="Sobecky P.A."/>
            <person name="Martinez R.J."/>
            <person name="Woyke T."/>
        </authorList>
    </citation>
    <scope>NUCLEOTIDE SEQUENCE [LARGE SCALE GENOMIC DNA]</scope>
    <source>
        <strain evidence="12">Y9602</strain>
    </source>
</reference>
<reference evidence="10 12" key="2">
    <citation type="journal article" date="2012" name="J. Bacteriol.">
        <title>Complete Genome Sequence of Rahnella sp. Strain Y9602, a Gammaproteobacterium Isolate from Metal- and Radionuclide-Contaminated Soil.</title>
        <authorList>
            <person name="Martinez R.J."/>
            <person name="Bruce D."/>
            <person name="Detter C."/>
            <person name="Goodwin L.A."/>
            <person name="Han J."/>
            <person name="Han C.S."/>
            <person name="Held B."/>
            <person name="Land M.L."/>
            <person name="Mikhailova N."/>
            <person name="Nolan M."/>
            <person name="Pennacchio L."/>
            <person name="Pitluck S."/>
            <person name="Tapia R."/>
            <person name="Woyke T."/>
            <person name="Sobecky P.A."/>
        </authorList>
    </citation>
    <scope>NUCLEOTIDE SEQUENCE [LARGE SCALE GENOMIC DNA]</scope>
    <source>
        <strain evidence="10 12">Y9602</strain>
    </source>
</reference>
<dbReference type="Gene3D" id="3.10.105.10">
    <property type="entry name" value="Dipeptide-binding Protein, Domain 3"/>
    <property type="match status" value="1"/>
</dbReference>
<keyword evidence="5" id="KW-0813">Transport</keyword>
<dbReference type="EMBL" id="CP002505">
    <property type="protein sequence ID" value="ADW74035.1"/>
    <property type="molecule type" value="Genomic_DNA"/>
</dbReference>
<dbReference type="InterPro" id="IPR030678">
    <property type="entry name" value="Peptide/Ni-bd"/>
</dbReference>
<organism evidence="10 12">
    <name type="scientific">Rahnella sp. (strain Y9602)</name>
    <dbReference type="NCBI Taxonomy" id="2703885"/>
    <lineage>
        <taxon>Bacteria</taxon>
        <taxon>Pseudomonadati</taxon>
        <taxon>Pseudomonadota</taxon>
        <taxon>Gammaproteobacteria</taxon>
        <taxon>Enterobacterales</taxon>
        <taxon>Yersiniaceae</taxon>
        <taxon>Rahnella</taxon>
    </lineage>
</organism>
<dbReference type="EMBL" id="JBHUCJ010000033">
    <property type="protein sequence ID" value="MFD3224741.1"/>
    <property type="molecule type" value="Genomic_DNA"/>
</dbReference>
<dbReference type="Pfam" id="PF00496">
    <property type="entry name" value="SBP_bac_5"/>
    <property type="match status" value="1"/>
</dbReference>
<evidence type="ECO:0000256" key="6">
    <source>
        <dbReference type="ARBA" id="ARBA00022729"/>
    </source>
</evidence>
<dbReference type="PANTHER" id="PTHR30290">
    <property type="entry name" value="PERIPLASMIC BINDING COMPONENT OF ABC TRANSPORTER"/>
    <property type="match status" value="1"/>
</dbReference>
<dbReference type="Gene3D" id="3.90.76.10">
    <property type="entry name" value="Dipeptide-binding Protein, Domain 1"/>
    <property type="match status" value="1"/>
</dbReference>
<comment type="similarity">
    <text evidence="3">Belongs to the bacterial solute-binding protein 5 family.</text>
</comment>
<name>A0A0H3FD34_RAHSY</name>
<dbReference type="PIRSF" id="PIRSF002741">
    <property type="entry name" value="MppA"/>
    <property type="match status" value="1"/>
</dbReference>
<dbReference type="PANTHER" id="PTHR30290:SF32">
    <property type="entry name" value="GLUTATHIONE-BINDING PROTEIN GSIB"/>
    <property type="match status" value="1"/>
</dbReference>
<evidence type="ECO:0000256" key="8">
    <source>
        <dbReference type="SAM" id="SignalP"/>
    </source>
</evidence>
<dbReference type="CDD" id="cd08499">
    <property type="entry name" value="PBP2_Ylib_like"/>
    <property type="match status" value="1"/>
</dbReference>
<comment type="function">
    <text evidence="1">Part of the ABC transporter complex GsiABCD involved in glutathione import. Binds glutathione.</text>
</comment>
<evidence type="ECO:0000313" key="11">
    <source>
        <dbReference type="EMBL" id="MFD3224741.1"/>
    </source>
</evidence>
<dbReference type="KEGG" id="rah:Rahaq_2428"/>
<evidence type="ECO:0000256" key="5">
    <source>
        <dbReference type="ARBA" id="ARBA00022448"/>
    </source>
</evidence>
<dbReference type="GO" id="GO:0030288">
    <property type="term" value="C:outer membrane-bounded periplasmic space"/>
    <property type="evidence" value="ECO:0007669"/>
    <property type="project" value="TreeGrafter"/>
</dbReference>
<comment type="subcellular location">
    <subcellularLocation>
        <location evidence="2">Periplasm</location>
    </subcellularLocation>
</comment>
<evidence type="ECO:0000256" key="7">
    <source>
        <dbReference type="ARBA" id="ARBA00022764"/>
    </source>
</evidence>
<protein>
    <recommendedName>
        <fullName evidence="4">Glutathione-binding protein GsiB</fullName>
    </recommendedName>
</protein>
<accession>A0A0H3FD34</accession>
<dbReference type="AlphaFoldDB" id="A0A0H3FD34"/>
<keyword evidence="6 8" id="KW-0732">Signal</keyword>
<feature type="chain" id="PRO_5002609007" description="Glutathione-binding protein GsiB" evidence="8">
    <location>
        <begin position="26"/>
        <end position="514"/>
    </location>
</feature>
<dbReference type="Proteomes" id="UP000007257">
    <property type="component" value="Chromosome"/>
</dbReference>
<reference evidence="11 13" key="3">
    <citation type="submission" date="2024-09" db="EMBL/GenBank/DDBJ databases">
        <title>Genomes of Rahnella.</title>
        <authorList>
            <person name="Mnguni F.C."/>
            <person name="Shin G.Y."/>
            <person name="Coutinho T."/>
        </authorList>
    </citation>
    <scope>NUCLEOTIDE SEQUENCE [LARGE SCALE GENOMIC DNA]</scope>
    <source>
        <strain evidence="11 13">20WA0057</strain>
    </source>
</reference>
<dbReference type="GO" id="GO:0042938">
    <property type="term" value="P:dipeptide transport"/>
    <property type="evidence" value="ECO:0007669"/>
    <property type="project" value="TreeGrafter"/>
</dbReference>
<dbReference type="GO" id="GO:0043190">
    <property type="term" value="C:ATP-binding cassette (ABC) transporter complex"/>
    <property type="evidence" value="ECO:0007669"/>
    <property type="project" value="InterPro"/>
</dbReference>